<evidence type="ECO:0000313" key="2">
    <source>
        <dbReference type="Proteomes" id="UP000559626"/>
    </source>
</evidence>
<dbReference type="AlphaFoldDB" id="A0A7Y0FNX7"/>
<accession>A0A7Y0FNX7</accession>
<reference evidence="1 2" key="1">
    <citation type="submission" date="2020-04" db="EMBL/GenBank/DDBJ databases">
        <title>Hymenobacter polaris sp. nov., isolated from Arctic soil.</title>
        <authorList>
            <person name="Dahal R.H."/>
        </authorList>
    </citation>
    <scope>NUCLEOTIDE SEQUENCE [LARGE SCALE GENOMIC DNA]</scope>
    <source>
        <strain evidence="1 2">RP-2-7</strain>
    </source>
</reference>
<evidence type="ECO:0000313" key="1">
    <source>
        <dbReference type="EMBL" id="NML67437.1"/>
    </source>
</evidence>
<sequence length="151" mass="16719">MKRDVVTVDGQPYLKFESDGYTSLYISSLQNERLLVVKEMELSDPALRQTGSINNAHLYLQYVFLKSRTIVETPRPSVFSSLPVMVARTLYAARLLQNGGVSQPALDEFALVNGTVYTERRQALNQAGWLTPAVIGAPAISPPQSPRTPRP</sequence>
<dbReference type="EMBL" id="JABBGH010000003">
    <property type="protein sequence ID" value="NML67437.1"/>
    <property type="molecule type" value="Genomic_DNA"/>
</dbReference>
<keyword evidence="2" id="KW-1185">Reference proteome</keyword>
<name>A0A7Y0FNX7_9BACT</name>
<dbReference type="RefSeq" id="WP_169533103.1">
    <property type="nucleotide sequence ID" value="NZ_JABBGH010000003.1"/>
</dbReference>
<protein>
    <submittedName>
        <fullName evidence="1">Uncharacterized protein</fullName>
    </submittedName>
</protein>
<organism evidence="1 2">
    <name type="scientific">Hymenobacter polaris</name>
    <dbReference type="NCBI Taxonomy" id="2682546"/>
    <lineage>
        <taxon>Bacteria</taxon>
        <taxon>Pseudomonadati</taxon>
        <taxon>Bacteroidota</taxon>
        <taxon>Cytophagia</taxon>
        <taxon>Cytophagales</taxon>
        <taxon>Hymenobacteraceae</taxon>
        <taxon>Hymenobacter</taxon>
    </lineage>
</organism>
<gene>
    <name evidence="1" type="ORF">HHL22_19720</name>
</gene>
<proteinExistence type="predicted"/>
<comment type="caution">
    <text evidence="1">The sequence shown here is derived from an EMBL/GenBank/DDBJ whole genome shotgun (WGS) entry which is preliminary data.</text>
</comment>
<dbReference type="Proteomes" id="UP000559626">
    <property type="component" value="Unassembled WGS sequence"/>
</dbReference>